<dbReference type="InterPro" id="IPR033640">
    <property type="entry name" value="FAR_C"/>
</dbReference>
<keyword evidence="2 4" id="KW-0444">Lipid biosynthesis</keyword>
<dbReference type="PANTHER" id="PTHR11011">
    <property type="entry name" value="MALE STERILITY PROTEIN 2-RELATED"/>
    <property type="match status" value="1"/>
</dbReference>
<evidence type="ECO:0000256" key="4">
    <source>
        <dbReference type="RuleBase" id="RU363097"/>
    </source>
</evidence>
<protein>
    <recommendedName>
        <fullName evidence="4">Fatty acyl-CoA reductase</fullName>
        <ecNumber evidence="4">1.2.1.84</ecNumber>
    </recommendedName>
</protein>
<gene>
    <name evidence="8" type="primary">LOC106463072</name>
</gene>
<dbReference type="RefSeq" id="XP_013778497.2">
    <property type="nucleotide sequence ID" value="XM_013923043.2"/>
</dbReference>
<dbReference type="InterPro" id="IPR026055">
    <property type="entry name" value="FAR"/>
</dbReference>
<dbReference type="EC" id="1.2.1.84" evidence="4"/>
<sequence length="459" mass="51488">MPSLSSDTQKKGVSPIAEFYRGKNVFITGATGFIGKVLVEKLLRSCSGVKNIYVLVRAKKGKEPCQRVEELLNAKIFEQIRTDNPTCLSRVIPIAGDITLPDLGINNADRATLIENVSIVFHSAATVRFEEPLKKAVDMNILGTRRIIQLCHKMPLLEALIHVSTAYCNCNQKEIDEIVYPAPVDPQKLIDTVTWMNESLVDDITPQLLGDKPNTYTFTKALAETLLVEECGSLPVAIVRPSIVTGAWNEPLIGWADNFNGPAGMIVATGKGMLRSMMCESSKISDLIPVDIVINLMITVAWHTSIHRHNELKVYNCTSGSLNPVKWKAWVMYVLPALKKYPSGQIFRSPGGTFKTNHQWNSICQFFQHHIPAHAMDILAKLSGQKPKMVWLYSKIHRAVNSLEYFTMREWIFHCNNVLNLSHQQIGQDKEEILDQPDCQFHIDTILIETGLYPLSHCP</sequence>
<evidence type="ECO:0000256" key="1">
    <source>
        <dbReference type="ARBA" id="ARBA00005928"/>
    </source>
</evidence>
<evidence type="ECO:0000259" key="5">
    <source>
        <dbReference type="Pfam" id="PF03015"/>
    </source>
</evidence>
<name>A0ABM1BB72_LIMPO</name>
<dbReference type="CDD" id="cd09071">
    <property type="entry name" value="FAR_C"/>
    <property type="match status" value="1"/>
</dbReference>
<organism evidence="7 8">
    <name type="scientific">Limulus polyphemus</name>
    <name type="common">Atlantic horseshoe crab</name>
    <dbReference type="NCBI Taxonomy" id="6850"/>
    <lineage>
        <taxon>Eukaryota</taxon>
        <taxon>Metazoa</taxon>
        <taxon>Ecdysozoa</taxon>
        <taxon>Arthropoda</taxon>
        <taxon>Chelicerata</taxon>
        <taxon>Merostomata</taxon>
        <taxon>Xiphosura</taxon>
        <taxon>Limulidae</taxon>
        <taxon>Limulus</taxon>
    </lineage>
</organism>
<keyword evidence="4" id="KW-0560">Oxidoreductase</keyword>
<dbReference type="InterPro" id="IPR013120">
    <property type="entry name" value="FAR_NAD-bd"/>
</dbReference>
<evidence type="ECO:0000313" key="8">
    <source>
        <dbReference type="RefSeq" id="XP_013778497.2"/>
    </source>
</evidence>
<keyword evidence="3 4" id="KW-0443">Lipid metabolism</keyword>
<keyword evidence="4" id="KW-0521">NADP</keyword>
<keyword evidence="7" id="KW-1185">Reference proteome</keyword>
<reference evidence="8" key="1">
    <citation type="submission" date="2025-08" db="UniProtKB">
        <authorList>
            <consortium name="RefSeq"/>
        </authorList>
    </citation>
    <scope>IDENTIFICATION</scope>
    <source>
        <tissue evidence="8">Muscle</tissue>
    </source>
</reference>
<dbReference type="Pfam" id="PF07993">
    <property type="entry name" value="NAD_binding_4"/>
    <property type="match status" value="1"/>
</dbReference>
<comment type="similarity">
    <text evidence="1 4">Belongs to the fatty acyl-CoA reductase family.</text>
</comment>
<dbReference type="SUPFAM" id="SSF51735">
    <property type="entry name" value="NAD(P)-binding Rossmann-fold domains"/>
    <property type="match status" value="1"/>
</dbReference>
<dbReference type="CDD" id="cd05236">
    <property type="entry name" value="FAR-N_SDR_e"/>
    <property type="match status" value="1"/>
</dbReference>
<dbReference type="InterPro" id="IPR036291">
    <property type="entry name" value="NAD(P)-bd_dom_sf"/>
</dbReference>
<dbReference type="GeneID" id="106463072"/>
<comment type="function">
    <text evidence="4">Catalyzes the reduction of fatty acyl-CoA to fatty alcohols.</text>
</comment>
<comment type="catalytic activity">
    <reaction evidence="4">
        <text>a long-chain fatty acyl-CoA + 2 NADPH + 2 H(+) = a long-chain primary fatty alcohol + 2 NADP(+) + CoA</text>
        <dbReference type="Rhea" id="RHEA:52716"/>
        <dbReference type="ChEBI" id="CHEBI:15378"/>
        <dbReference type="ChEBI" id="CHEBI:57287"/>
        <dbReference type="ChEBI" id="CHEBI:57783"/>
        <dbReference type="ChEBI" id="CHEBI:58349"/>
        <dbReference type="ChEBI" id="CHEBI:77396"/>
        <dbReference type="ChEBI" id="CHEBI:83139"/>
        <dbReference type="EC" id="1.2.1.84"/>
    </reaction>
</comment>
<proteinExistence type="inferred from homology"/>
<evidence type="ECO:0000259" key="6">
    <source>
        <dbReference type="Pfam" id="PF07993"/>
    </source>
</evidence>
<evidence type="ECO:0000313" key="7">
    <source>
        <dbReference type="Proteomes" id="UP000694941"/>
    </source>
</evidence>
<feature type="domain" description="Fatty acyl-CoA reductase C-terminal" evidence="5">
    <location>
        <begin position="369"/>
        <end position="431"/>
    </location>
</feature>
<dbReference type="Pfam" id="PF03015">
    <property type="entry name" value="Sterile"/>
    <property type="match status" value="1"/>
</dbReference>
<accession>A0ABM1BB72</accession>
<feature type="domain" description="Thioester reductase (TE)" evidence="6">
    <location>
        <begin position="27"/>
        <end position="297"/>
    </location>
</feature>
<evidence type="ECO:0000256" key="2">
    <source>
        <dbReference type="ARBA" id="ARBA00022516"/>
    </source>
</evidence>
<dbReference type="PANTHER" id="PTHR11011:SF116">
    <property type="entry name" value="FATTY ACYL-COA REDUCTASE CG5065-RELATED"/>
    <property type="match status" value="1"/>
</dbReference>
<evidence type="ECO:0000256" key="3">
    <source>
        <dbReference type="ARBA" id="ARBA00023098"/>
    </source>
</evidence>
<dbReference type="Gene3D" id="3.40.50.720">
    <property type="entry name" value="NAD(P)-binding Rossmann-like Domain"/>
    <property type="match status" value="1"/>
</dbReference>
<dbReference type="Proteomes" id="UP000694941">
    <property type="component" value="Unplaced"/>
</dbReference>